<evidence type="ECO:0000313" key="4">
    <source>
        <dbReference type="EMBL" id="RBP67479.1"/>
    </source>
</evidence>
<sequence length="785" mass="89453">MASNFQTSVQKKSIKKGYQFLEDNNRFFSVKDLFILVCGFILSRGYFTSYLMPFGYSLYCYILYYDKKKWWLGSCLILGILTTGEYGVLIKNLLVYGLMTIAYFKLFKHITRKWQLAVLMSISIIIVGLLMNSFQANYLFDTVLVFVESLLSLSLFYIYNVAISLFINRNRKIYSNQEIVCLGIFVSVLILGLNNIEYFGISIPTVLTVFLILLFSLRIGISVSAPLGMILGLVQNLSTNSNPLLIVIYGLCGIVSGVFRDGGKVMVITGFIVSNAMMAFYLNGSTEVFVHLQEIIIASVIILIIPKALWDKVHFFNFDKVNESYQSFCKERINENLRTRLNKYSILLKQMGTSFFNPEYENMEVYHKVFDKITNCVCKECYLAQKCWKTNGENTYKMFLEVAQILEEEPVDYSSKVFEELSTMCICDEDLLEQFKFQVQFINAEKEMIHRISQNNLFVSNQLEFAGELIQDMKNSLNDKWLIKSDEERNVFVELDKNDISVEKLYVIQEANERYKVTIASNKRLQEAISKDKIPRMLSDVLDVKIGLDNEMFSSEYGGHLYIYRELSEYRISTGLVSYSSVAGEKSGDIFSDKTLENGNRVLALCDGMGIGDNAYEESDTTMNLLEKFMEAGIDKTVMIKNINSVLMLRNEKETFSTLDYVLFDTFTGVAEFNKIGAAITLIIQDGKVKLLRGQSLPVGILDEIAIESITLSLGEGDLIVMMTDGIFECCNNTEAVEEWITNAVKNISSNNPQKIADKIFTQFKAICPNPKDDITILVGRVWKV</sequence>
<reference evidence="4 5" key="1">
    <citation type="submission" date="2018-06" db="EMBL/GenBank/DDBJ databases">
        <title>Genomic Encyclopedia of Type Strains, Phase IV (KMG-IV): sequencing the most valuable type-strain genomes for metagenomic binning, comparative biology and taxonomic classification.</title>
        <authorList>
            <person name="Goeker M."/>
        </authorList>
    </citation>
    <scope>NUCLEOTIDE SEQUENCE [LARGE SCALE GENOMIC DNA]</scope>
    <source>
        <strain evidence="4 5">DSM 22112</strain>
    </source>
</reference>
<dbReference type="AlphaFoldDB" id="A0A366IDI3"/>
<evidence type="ECO:0000313" key="5">
    <source>
        <dbReference type="Proteomes" id="UP000253490"/>
    </source>
</evidence>
<evidence type="ECO:0000259" key="3">
    <source>
        <dbReference type="SMART" id="SM00331"/>
    </source>
</evidence>
<accession>A0A366IDI3</accession>
<dbReference type="Proteomes" id="UP000253490">
    <property type="component" value="Unassembled WGS sequence"/>
</dbReference>
<feature type="transmembrane region" description="Helical" evidence="2">
    <location>
        <begin position="289"/>
        <end position="310"/>
    </location>
</feature>
<dbReference type="RefSeq" id="WP_113920040.1">
    <property type="nucleotide sequence ID" value="NZ_QNRX01000004.1"/>
</dbReference>
<organism evidence="4 5">
    <name type="scientific">Alkalibaculum bacchi</name>
    <dbReference type="NCBI Taxonomy" id="645887"/>
    <lineage>
        <taxon>Bacteria</taxon>
        <taxon>Bacillati</taxon>
        <taxon>Bacillota</taxon>
        <taxon>Clostridia</taxon>
        <taxon>Eubacteriales</taxon>
        <taxon>Eubacteriaceae</taxon>
        <taxon>Alkalibaculum</taxon>
    </lineage>
</organism>
<feature type="transmembrane region" description="Helical" evidence="2">
    <location>
        <begin position="143"/>
        <end position="167"/>
    </location>
</feature>
<dbReference type="GO" id="GO:0004722">
    <property type="term" value="F:protein serine/threonine phosphatase activity"/>
    <property type="evidence" value="ECO:0007669"/>
    <property type="project" value="InterPro"/>
</dbReference>
<dbReference type="Gene3D" id="3.60.40.10">
    <property type="entry name" value="PPM-type phosphatase domain"/>
    <property type="match status" value="1"/>
</dbReference>
<proteinExistence type="predicted"/>
<protein>
    <submittedName>
        <fullName evidence="4">Stage II sporulation protein E</fullName>
    </submittedName>
</protein>
<dbReference type="InterPro" id="IPR001932">
    <property type="entry name" value="PPM-type_phosphatase-like_dom"/>
</dbReference>
<dbReference type="OrthoDB" id="9763774at2"/>
<keyword evidence="2" id="KW-0472">Membrane</keyword>
<dbReference type="InterPro" id="IPR052016">
    <property type="entry name" value="Bact_Sigma-Reg"/>
</dbReference>
<keyword evidence="2" id="KW-0812">Transmembrane</keyword>
<dbReference type="NCBIfam" id="TIGR02865">
    <property type="entry name" value="spore_II_E"/>
    <property type="match status" value="1"/>
</dbReference>
<feature type="transmembrane region" description="Helical" evidence="2">
    <location>
        <begin position="241"/>
        <end position="259"/>
    </location>
</feature>
<dbReference type="SMART" id="SM00331">
    <property type="entry name" value="PP2C_SIG"/>
    <property type="match status" value="1"/>
</dbReference>
<dbReference type="Pfam" id="PF07228">
    <property type="entry name" value="SpoIIE"/>
    <property type="match status" value="1"/>
</dbReference>
<dbReference type="PANTHER" id="PTHR43156:SF2">
    <property type="entry name" value="STAGE II SPORULATION PROTEIN E"/>
    <property type="match status" value="1"/>
</dbReference>
<feature type="transmembrane region" description="Helical" evidence="2">
    <location>
        <begin position="33"/>
        <end position="64"/>
    </location>
</feature>
<keyword evidence="1" id="KW-0378">Hydrolase</keyword>
<keyword evidence="5" id="KW-1185">Reference proteome</keyword>
<dbReference type="Pfam" id="PF19732">
    <property type="entry name" value="SpoIIE_N"/>
    <property type="match status" value="1"/>
</dbReference>
<dbReference type="SUPFAM" id="SSF81606">
    <property type="entry name" value="PP2C-like"/>
    <property type="match status" value="1"/>
</dbReference>
<evidence type="ECO:0000256" key="1">
    <source>
        <dbReference type="ARBA" id="ARBA00022801"/>
    </source>
</evidence>
<feature type="transmembrane region" description="Helical" evidence="2">
    <location>
        <begin position="207"/>
        <end position="234"/>
    </location>
</feature>
<dbReference type="EMBL" id="QNRX01000004">
    <property type="protein sequence ID" value="RBP67479.1"/>
    <property type="molecule type" value="Genomic_DNA"/>
</dbReference>
<dbReference type="InterPro" id="IPR014221">
    <property type="entry name" value="SpoII_E"/>
</dbReference>
<dbReference type="PANTHER" id="PTHR43156">
    <property type="entry name" value="STAGE II SPORULATION PROTEIN E-RELATED"/>
    <property type="match status" value="1"/>
</dbReference>
<dbReference type="InterPro" id="IPR045768">
    <property type="entry name" value="SpoIIE_N"/>
</dbReference>
<feature type="transmembrane region" description="Helical" evidence="2">
    <location>
        <begin position="179"/>
        <end position="201"/>
    </location>
</feature>
<gene>
    <name evidence="4" type="ORF">DES36_104187</name>
</gene>
<feature type="transmembrane region" description="Helical" evidence="2">
    <location>
        <begin position="70"/>
        <end position="94"/>
    </location>
</feature>
<name>A0A366IDI3_9FIRM</name>
<feature type="domain" description="PPM-type phosphatase" evidence="3">
    <location>
        <begin position="572"/>
        <end position="782"/>
    </location>
</feature>
<evidence type="ECO:0000256" key="2">
    <source>
        <dbReference type="SAM" id="Phobius"/>
    </source>
</evidence>
<feature type="transmembrane region" description="Helical" evidence="2">
    <location>
        <begin position="114"/>
        <end position="131"/>
    </location>
</feature>
<feature type="transmembrane region" description="Helical" evidence="2">
    <location>
        <begin position="265"/>
        <end position="282"/>
    </location>
</feature>
<keyword evidence="2" id="KW-1133">Transmembrane helix</keyword>
<dbReference type="InterPro" id="IPR036457">
    <property type="entry name" value="PPM-type-like_dom_sf"/>
</dbReference>
<comment type="caution">
    <text evidence="4">The sequence shown here is derived from an EMBL/GenBank/DDBJ whole genome shotgun (WGS) entry which is preliminary data.</text>
</comment>